<comment type="caution">
    <text evidence="2">The sequence shown here is derived from an EMBL/GenBank/DDBJ whole genome shotgun (WGS) entry which is preliminary data.</text>
</comment>
<feature type="transmembrane region" description="Helical" evidence="1">
    <location>
        <begin position="158"/>
        <end position="175"/>
    </location>
</feature>
<gene>
    <name evidence="2" type="ORF">QQ020_09590</name>
</gene>
<organism evidence="2 3">
    <name type="scientific">Agaribacillus aureus</name>
    <dbReference type="NCBI Taxonomy" id="3051825"/>
    <lineage>
        <taxon>Bacteria</taxon>
        <taxon>Pseudomonadati</taxon>
        <taxon>Bacteroidota</taxon>
        <taxon>Cytophagia</taxon>
        <taxon>Cytophagales</taxon>
        <taxon>Splendidivirgaceae</taxon>
        <taxon>Agaribacillus</taxon>
    </lineage>
</organism>
<keyword evidence="1" id="KW-0812">Transmembrane</keyword>
<feature type="transmembrane region" description="Helical" evidence="1">
    <location>
        <begin position="373"/>
        <end position="392"/>
    </location>
</feature>
<evidence type="ECO:0008006" key="4">
    <source>
        <dbReference type="Google" id="ProtNLM"/>
    </source>
</evidence>
<sequence>MTFLDILAYIFNLALLGYITYLIKNKVKAYQLGPYFIPGLVVKVIAGIGVGLVYKYYYLQGDTFSFYQEAVNLANIGYQRPLDYVKILLINEVPQEFAELLSLKYQPRAFFIAKLVSIVNLFTYNNYWLSGIYFSFFSYLGMWYLANMLASKFEQTKYYAAIAFLFFPSVVFWSSGIIKESVVMACLCFIVGFSIPYLTISQKIPYPRIILMALFLWILLKLKYYYVGVLIPVMAANLIVAYLRFNFKFVQRNYYTHLGSWLVVFVLILLFATTIHPNLKGSNFLDSMVATHNEIYEKSDPEDLIAYRKLDPTVSSVLANMPPAIYSGLYRPGLWDASNVFQYWVGFENLILMILTIGALFRLFTNKRFPHKILIFSMVTYILILASFMALSSPNFGTLVRYKIAFLPFFIYLITINNPLVDGAINMIRPKFKAE</sequence>
<proteinExistence type="predicted"/>
<feature type="transmembrane region" description="Helical" evidence="1">
    <location>
        <begin position="255"/>
        <end position="275"/>
    </location>
</feature>
<evidence type="ECO:0000256" key="1">
    <source>
        <dbReference type="SAM" id="Phobius"/>
    </source>
</evidence>
<keyword evidence="1" id="KW-0472">Membrane</keyword>
<evidence type="ECO:0000313" key="3">
    <source>
        <dbReference type="Proteomes" id="UP001172083"/>
    </source>
</evidence>
<protein>
    <recommendedName>
        <fullName evidence="4">Glycosyltransferase RgtA/B/C/D-like domain-containing protein</fullName>
    </recommendedName>
</protein>
<feature type="transmembrane region" description="Helical" evidence="1">
    <location>
        <begin position="35"/>
        <end position="57"/>
    </location>
</feature>
<feature type="transmembrane region" description="Helical" evidence="1">
    <location>
        <begin position="341"/>
        <end position="361"/>
    </location>
</feature>
<keyword evidence="3" id="KW-1185">Reference proteome</keyword>
<feature type="transmembrane region" description="Helical" evidence="1">
    <location>
        <begin position="404"/>
        <end position="425"/>
    </location>
</feature>
<evidence type="ECO:0000313" key="2">
    <source>
        <dbReference type="EMBL" id="MDN5212302.1"/>
    </source>
</evidence>
<feature type="transmembrane region" description="Helical" evidence="1">
    <location>
        <begin position="6"/>
        <end position="23"/>
    </location>
</feature>
<feature type="transmembrane region" description="Helical" evidence="1">
    <location>
        <begin position="205"/>
        <end position="220"/>
    </location>
</feature>
<accession>A0ABT8L3G9</accession>
<feature type="transmembrane region" description="Helical" evidence="1">
    <location>
        <begin position="181"/>
        <end position="198"/>
    </location>
</feature>
<feature type="transmembrane region" description="Helical" evidence="1">
    <location>
        <begin position="127"/>
        <end position="146"/>
    </location>
</feature>
<dbReference type="EMBL" id="JAUJEB010000001">
    <property type="protein sequence ID" value="MDN5212302.1"/>
    <property type="molecule type" value="Genomic_DNA"/>
</dbReference>
<name>A0ABT8L3G9_9BACT</name>
<keyword evidence="1" id="KW-1133">Transmembrane helix</keyword>
<dbReference type="Proteomes" id="UP001172083">
    <property type="component" value="Unassembled WGS sequence"/>
</dbReference>
<dbReference type="RefSeq" id="WP_346757621.1">
    <property type="nucleotide sequence ID" value="NZ_JAUJEB010000001.1"/>
</dbReference>
<feature type="transmembrane region" description="Helical" evidence="1">
    <location>
        <begin position="226"/>
        <end position="243"/>
    </location>
</feature>
<reference evidence="2" key="1">
    <citation type="submission" date="2023-06" db="EMBL/GenBank/DDBJ databases">
        <title>Genomic of Agaribacillus aureum.</title>
        <authorList>
            <person name="Wang G."/>
        </authorList>
    </citation>
    <scope>NUCLEOTIDE SEQUENCE</scope>
    <source>
        <strain evidence="2">BMA12</strain>
    </source>
</reference>